<feature type="compositionally biased region" description="Polar residues" evidence="3">
    <location>
        <begin position="613"/>
        <end position="626"/>
    </location>
</feature>
<dbReference type="PROSITE" id="PS51334">
    <property type="entry name" value="PRONE"/>
    <property type="match status" value="1"/>
</dbReference>
<dbReference type="EMBL" id="CM035427">
    <property type="protein sequence ID" value="KAH7307271.1"/>
    <property type="molecule type" value="Genomic_DNA"/>
</dbReference>
<evidence type="ECO:0000259" key="4">
    <source>
        <dbReference type="PROSITE" id="PS51334"/>
    </source>
</evidence>
<keyword evidence="6" id="KW-1185">Reference proteome</keyword>
<proteinExistence type="predicted"/>
<dbReference type="AlphaFoldDB" id="A0A8T2S7V3"/>
<name>A0A8T2S7V3_CERRI</name>
<feature type="compositionally biased region" description="Basic and acidic residues" evidence="3">
    <location>
        <begin position="147"/>
        <end position="156"/>
    </location>
</feature>
<keyword evidence="1 2" id="KW-0344">Guanine-nucleotide releasing factor</keyword>
<dbReference type="OrthoDB" id="1053009at2759"/>
<evidence type="ECO:0000313" key="5">
    <source>
        <dbReference type="EMBL" id="KAH7307271.1"/>
    </source>
</evidence>
<evidence type="ECO:0000256" key="3">
    <source>
        <dbReference type="SAM" id="MobiDB-lite"/>
    </source>
</evidence>
<gene>
    <name evidence="5" type="ORF">KP509_22G052200</name>
</gene>
<accession>A0A8T2S7V3</accession>
<evidence type="ECO:0000256" key="2">
    <source>
        <dbReference type="PROSITE-ProRule" id="PRU00663"/>
    </source>
</evidence>
<feature type="region of interest" description="Disordered" evidence="3">
    <location>
        <begin position="613"/>
        <end position="644"/>
    </location>
</feature>
<dbReference type="InterPro" id="IPR038937">
    <property type="entry name" value="RopGEF"/>
</dbReference>
<dbReference type="Pfam" id="PF03759">
    <property type="entry name" value="PRONE"/>
    <property type="match status" value="1"/>
</dbReference>
<evidence type="ECO:0000256" key="1">
    <source>
        <dbReference type="ARBA" id="ARBA00022658"/>
    </source>
</evidence>
<dbReference type="PANTHER" id="PTHR33101:SF6">
    <property type="entry name" value="ROP GUANINE NUCLEOTIDE EXCHANGE FACTOR 1"/>
    <property type="match status" value="1"/>
</dbReference>
<dbReference type="Proteomes" id="UP000825935">
    <property type="component" value="Chromosome 22"/>
</dbReference>
<protein>
    <recommendedName>
        <fullName evidence="4">PRONE domain-containing protein</fullName>
    </recommendedName>
</protein>
<evidence type="ECO:0000313" key="6">
    <source>
        <dbReference type="Proteomes" id="UP000825935"/>
    </source>
</evidence>
<feature type="compositionally biased region" description="Polar residues" evidence="3">
    <location>
        <begin position="134"/>
        <end position="146"/>
    </location>
</feature>
<reference evidence="5" key="1">
    <citation type="submission" date="2021-08" db="EMBL/GenBank/DDBJ databases">
        <title>WGS assembly of Ceratopteris richardii.</title>
        <authorList>
            <person name="Marchant D.B."/>
            <person name="Chen G."/>
            <person name="Jenkins J."/>
            <person name="Shu S."/>
            <person name="Leebens-Mack J."/>
            <person name="Grimwood J."/>
            <person name="Schmutz J."/>
            <person name="Soltis P."/>
            <person name="Soltis D."/>
            <person name="Chen Z.-H."/>
        </authorList>
    </citation>
    <scope>NUCLEOTIDE SEQUENCE</scope>
    <source>
        <strain evidence="5">Whitten #5841</strain>
        <tissue evidence="5">Leaf</tissue>
    </source>
</reference>
<dbReference type="Gene3D" id="1.20.58.2010">
    <property type="entry name" value="PRONE domain, subdomain 1"/>
    <property type="match status" value="2"/>
</dbReference>
<feature type="region of interest" description="Disordered" evidence="3">
    <location>
        <begin position="134"/>
        <end position="164"/>
    </location>
</feature>
<organism evidence="5 6">
    <name type="scientific">Ceratopteris richardii</name>
    <name type="common">Triangle waterfern</name>
    <dbReference type="NCBI Taxonomy" id="49495"/>
    <lineage>
        <taxon>Eukaryota</taxon>
        <taxon>Viridiplantae</taxon>
        <taxon>Streptophyta</taxon>
        <taxon>Embryophyta</taxon>
        <taxon>Tracheophyta</taxon>
        <taxon>Polypodiopsida</taxon>
        <taxon>Polypodiidae</taxon>
        <taxon>Polypodiales</taxon>
        <taxon>Pteridineae</taxon>
        <taxon>Pteridaceae</taxon>
        <taxon>Parkerioideae</taxon>
        <taxon>Ceratopteris</taxon>
    </lineage>
</organism>
<sequence>MDGHDPSEIDDEKCLQLIRCSKGHVPCLSSWTLHAFRSLTCQGTLVRRRESSSQGTELRPAALVIPLLHRSFSRGLLSSGHARLKPHSSKCVSTISPCESMWNANTNSFISSEASGKASCSQCTDDFRFSSDCTSSDTQSLSSRASSNDHGHRKDSTSNNDGSTLRDVFTREDCCLSDESNANLLENIVPFWQDNQERREVHLSEMDILKERFSNLLLGEDMSGGAKGVSTALAISNAITNLSVSTFGELWRLEPLSLEKKVIWKREMNWLLSVTDYIVELVPSWQKLPDGSSFEVMISKPRADLHTNLPALRKLDAMLLGILDSFEETEFWYVEGVTVNDDETQNTNATAAYREEGKWWLPTPKVAATGLSEECRKSLQNQRECINQILKAAIAINTQTLAEMEIPAEYWDSLPKSGRASLGETIYKQITGDQFSSEAVFCTLDLSNEHCAFEVANRIEAAIHIWQRRMHLKRIHRPRKQREQTGRRSWSIGKENAPDSDKKAFLTGRAESLLLCLKQKFPGLRQSLLDMTKIQYNKDVGSSILESYSRVMESLAFNIIARIDDVLFIDNVTKSVLPESREAVDSRVYPFFRRVCPLDFNLTNPLPAMFDTPSPSVRSIPSTPQEALSGHITKDQSEISGSMV</sequence>
<comment type="caution">
    <text evidence="5">The sequence shown here is derived from an EMBL/GenBank/DDBJ whole genome shotgun (WGS) entry which is preliminary data.</text>
</comment>
<feature type="region of interest" description="Disordered" evidence="3">
    <location>
        <begin position="476"/>
        <end position="501"/>
    </location>
</feature>
<dbReference type="FunFam" id="1.20.58.2010:FF:000003">
    <property type="entry name" value="Rop guanine nucleotide exchange factor 14"/>
    <property type="match status" value="1"/>
</dbReference>
<dbReference type="FunFam" id="1.20.58.2010:FF:000001">
    <property type="entry name" value="Rop guanine nucleotide exchange factor 14"/>
    <property type="match status" value="1"/>
</dbReference>
<dbReference type="InterPro" id="IPR005512">
    <property type="entry name" value="PRONE_dom"/>
</dbReference>
<feature type="domain" description="PRONE" evidence="4">
    <location>
        <begin position="196"/>
        <end position="580"/>
    </location>
</feature>
<dbReference type="GO" id="GO:0005085">
    <property type="term" value="F:guanyl-nucleotide exchange factor activity"/>
    <property type="evidence" value="ECO:0007669"/>
    <property type="project" value="UniProtKB-UniRule"/>
</dbReference>
<dbReference type="PANTHER" id="PTHR33101">
    <property type="entry name" value="ROP GUANINE NUCLEOTIDE EXCHANGE FACTOR 1"/>
    <property type="match status" value="1"/>
</dbReference>